<comment type="caution">
    <text evidence="1">The sequence shown here is derived from an EMBL/GenBank/DDBJ whole genome shotgun (WGS) entry which is preliminary data.</text>
</comment>
<sequence>MMEHPNFTPWSLFNARLLDSTGARLIELGDGRGRIKVEKPRARAFKEAQLTELSFEILQTIELMTRNARSSLKACQSPASSALFLVSQPPPARLVNTRQAVTFLSGRTRGGDGVHERYFSDHFPNLHAAGLNRDACAVTFSKIRATEGVLEYLRSGSIVSTAKTLGNSRKVALRHYLPEALISALNARQIRRFQNLLIAVAWGDAPGLLALTDLNSIEELHAFIVDSLQEHRPSASPLAVELHRRFGITEKDGAAHATDDVLMVSVSSKSLALLYAYEAQVSSGGEFDEIRNVEYGAVTPRDMQQLAIFLRNHLVQHRDLRLREAHRDALELAPEIVRTGHIVRLAAREMVRGLDG</sequence>
<organism evidence="1 2">
    <name type="scientific">Pandoraea soli</name>
    <dbReference type="NCBI Taxonomy" id="2508293"/>
    <lineage>
        <taxon>Bacteria</taxon>
        <taxon>Pseudomonadati</taxon>
        <taxon>Pseudomonadota</taxon>
        <taxon>Betaproteobacteria</taxon>
        <taxon>Burkholderiales</taxon>
        <taxon>Burkholderiaceae</taxon>
        <taxon>Pandoraea</taxon>
    </lineage>
</organism>
<keyword evidence="2" id="KW-1185">Reference proteome</keyword>
<accession>A0ABY6VZK3</accession>
<protein>
    <submittedName>
        <fullName evidence="1">Uncharacterized protein</fullName>
    </submittedName>
</protein>
<dbReference type="EMBL" id="CABPSG010000005">
    <property type="protein sequence ID" value="VVE07415.1"/>
    <property type="molecule type" value="Genomic_DNA"/>
</dbReference>
<reference evidence="1 2" key="1">
    <citation type="submission" date="2019-08" db="EMBL/GenBank/DDBJ databases">
        <authorList>
            <person name="Peeters C."/>
        </authorList>
    </citation>
    <scope>NUCLEOTIDE SEQUENCE [LARGE SCALE GENOMIC DNA]</scope>
    <source>
        <strain evidence="1 2">LMG 31014</strain>
    </source>
</reference>
<proteinExistence type="predicted"/>
<dbReference type="Proteomes" id="UP000405357">
    <property type="component" value="Unassembled WGS sequence"/>
</dbReference>
<name>A0ABY6VZK3_9BURK</name>
<evidence type="ECO:0000313" key="2">
    <source>
        <dbReference type="Proteomes" id="UP000405357"/>
    </source>
</evidence>
<evidence type="ECO:0000313" key="1">
    <source>
        <dbReference type="EMBL" id="VVE07415.1"/>
    </source>
</evidence>
<gene>
    <name evidence="1" type="ORF">PSO31014_02435</name>
</gene>